<feature type="coiled-coil region" evidence="2">
    <location>
        <begin position="129"/>
        <end position="156"/>
    </location>
</feature>
<dbReference type="PANTHER" id="PTHR30469">
    <property type="entry name" value="MULTIDRUG RESISTANCE PROTEIN MDTA"/>
    <property type="match status" value="1"/>
</dbReference>
<keyword evidence="2" id="KW-0175">Coiled coil</keyword>
<dbReference type="PANTHER" id="PTHR30469:SF15">
    <property type="entry name" value="HLYD FAMILY OF SECRETION PROTEINS"/>
    <property type="match status" value="1"/>
</dbReference>
<dbReference type="EMBL" id="JAQQKW010000004">
    <property type="protein sequence ID" value="MDC7694183.1"/>
    <property type="molecule type" value="Genomic_DNA"/>
</dbReference>
<dbReference type="Gene3D" id="1.10.287.470">
    <property type="entry name" value="Helix hairpin bin"/>
    <property type="match status" value="1"/>
</dbReference>
<comment type="similarity">
    <text evidence="1">Belongs to the membrane fusion protein (MFP) (TC 8.A.1) family.</text>
</comment>
<protein>
    <submittedName>
        <fullName evidence="4">Efflux RND transporter periplasmic adaptor subunit</fullName>
    </submittedName>
</protein>
<keyword evidence="5" id="KW-1185">Reference proteome</keyword>
<evidence type="ECO:0000256" key="2">
    <source>
        <dbReference type="SAM" id="Coils"/>
    </source>
</evidence>
<dbReference type="SUPFAM" id="SSF111369">
    <property type="entry name" value="HlyD-like secretion proteins"/>
    <property type="match status" value="1"/>
</dbReference>
<organism evidence="4 5">
    <name type="scientific">Asticcacaulis currens</name>
    <dbReference type="NCBI Taxonomy" id="2984210"/>
    <lineage>
        <taxon>Bacteria</taxon>
        <taxon>Pseudomonadati</taxon>
        <taxon>Pseudomonadota</taxon>
        <taxon>Alphaproteobacteria</taxon>
        <taxon>Caulobacterales</taxon>
        <taxon>Caulobacteraceae</taxon>
        <taxon>Asticcacaulis</taxon>
    </lineage>
</organism>
<dbReference type="InterPro" id="IPR058647">
    <property type="entry name" value="BSH_CzcB-like"/>
</dbReference>
<dbReference type="Pfam" id="PF25973">
    <property type="entry name" value="BSH_CzcB"/>
    <property type="match status" value="1"/>
</dbReference>
<feature type="domain" description="CzcB-like barrel-sandwich hybrid" evidence="3">
    <location>
        <begin position="49"/>
        <end position="179"/>
    </location>
</feature>
<dbReference type="Gene3D" id="2.40.30.170">
    <property type="match status" value="1"/>
</dbReference>
<gene>
    <name evidence="4" type="ORF">PQU94_07790</name>
</gene>
<reference evidence="4 5" key="1">
    <citation type="submission" date="2023-01" db="EMBL/GenBank/DDBJ databases">
        <title>Novel species of the genus Asticcacaulis isolated from rivers.</title>
        <authorList>
            <person name="Lu H."/>
        </authorList>
    </citation>
    <scope>NUCLEOTIDE SEQUENCE [LARGE SCALE GENOMIC DNA]</scope>
    <source>
        <strain evidence="4 5">DXS10W</strain>
    </source>
</reference>
<dbReference type="Gene3D" id="2.40.50.100">
    <property type="match status" value="1"/>
</dbReference>
<evidence type="ECO:0000313" key="5">
    <source>
        <dbReference type="Proteomes" id="UP001216595"/>
    </source>
</evidence>
<evidence type="ECO:0000256" key="1">
    <source>
        <dbReference type="ARBA" id="ARBA00009477"/>
    </source>
</evidence>
<evidence type="ECO:0000313" key="4">
    <source>
        <dbReference type="EMBL" id="MDC7694183.1"/>
    </source>
</evidence>
<dbReference type="NCBIfam" id="TIGR01730">
    <property type="entry name" value="RND_mfp"/>
    <property type="match status" value="1"/>
</dbReference>
<evidence type="ECO:0000259" key="3">
    <source>
        <dbReference type="Pfam" id="PF25973"/>
    </source>
</evidence>
<sequence>MGFAIFTVFFKPVEAARIPATPPPRSPAEGALAAVGVVEPRSEIIQLGVELPGIVRSLNVKVGQDVTEGEVLLALDQRDIDAEIARRQAVVDSARIQAADALALYKRISNVDDTAAVSAEETEQRQYALKLADARVKEAQATLEAARTTKSRLTLTAPIPGRILELNVRPGEFVGSPSNQVLISLGDVSRLHVRAEVDEEFLTRLSTGTSAYATFRGDARKYPLSFVRSEPYVRPKQNLTSASPRVDTRVAQVVYALPEDTRTDFVGQQMDVFIGSPSEGTPK</sequence>
<dbReference type="Proteomes" id="UP001216595">
    <property type="component" value="Unassembled WGS sequence"/>
</dbReference>
<dbReference type="InterPro" id="IPR006143">
    <property type="entry name" value="RND_pump_MFP"/>
</dbReference>
<comment type="caution">
    <text evidence="4">The sequence shown here is derived from an EMBL/GenBank/DDBJ whole genome shotgun (WGS) entry which is preliminary data.</text>
</comment>
<proteinExistence type="inferred from homology"/>
<name>A0ABT5IE12_9CAUL</name>
<accession>A0ABT5IE12</accession>
<dbReference type="RefSeq" id="WP_272740905.1">
    <property type="nucleotide sequence ID" value="NZ_JAQQKW010000004.1"/>
</dbReference>